<reference evidence="2 3" key="1">
    <citation type="submission" date="2024-01" db="EMBL/GenBank/DDBJ databases">
        <title>Genome assemblies of Stephania.</title>
        <authorList>
            <person name="Yang L."/>
        </authorList>
    </citation>
    <scope>NUCLEOTIDE SEQUENCE [LARGE SCALE GENOMIC DNA]</scope>
    <source>
        <strain evidence="2">QJT</strain>
        <tissue evidence="2">Leaf</tissue>
    </source>
</reference>
<dbReference type="AlphaFoldDB" id="A0AAP0K4D4"/>
<name>A0AAP0K4D4_9MAGN</name>
<gene>
    <name evidence="2" type="ORF">Sjap_004791</name>
</gene>
<evidence type="ECO:0000313" key="3">
    <source>
        <dbReference type="Proteomes" id="UP001417504"/>
    </source>
</evidence>
<evidence type="ECO:0000256" key="1">
    <source>
        <dbReference type="SAM" id="MobiDB-lite"/>
    </source>
</evidence>
<evidence type="ECO:0000313" key="2">
    <source>
        <dbReference type="EMBL" id="KAK9144888.1"/>
    </source>
</evidence>
<comment type="caution">
    <text evidence="2">The sequence shown here is derived from an EMBL/GenBank/DDBJ whole genome shotgun (WGS) entry which is preliminary data.</text>
</comment>
<feature type="region of interest" description="Disordered" evidence="1">
    <location>
        <begin position="283"/>
        <end position="310"/>
    </location>
</feature>
<protein>
    <submittedName>
        <fullName evidence="2">Uncharacterized protein</fullName>
    </submittedName>
</protein>
<feature type="region of interest" description="Disordered" evidence="1">
    <location>
        <begin position="242"/>
        <end position="270"/>
    </location>
</feature>
<feature type="region of interest" description="Disordered" evidence="1">
    <location>
        <begin position="53"/>
        <end position="78"/>
    </location>
</feature>
<organism evidence="2 3">
    <name type="scientific">Stephania japonica</name>
    <dbReference type="NCBI Taxonomy" id="461633"/>
    <lineage>
        <taxon>Eukaryota</taxon>
        <taxon>Viridiplantae</taxon>
        <taxon>Streptophyta</taxon>
        <taxon>Embryophyta</taxon>
        <taxon>Tracheophyta</taxon>
        <taxon>Spermatophyta</taxon>
        <taxon>Magnoliopsida</taxon>
        <taxon>Ranunculales</taxon>
        <taxon>Menispermaceae</taxon>
        <taxon>Menispermoideae</taxon>
        <taxon>Cissampelideae</taxon>
        <taxon>Stephania</taxon>
    </lineage>
</organism>
<feature type="compositionally biased region" description="Polar residues" evidence="1">
    <location>
        <begin position="58"/>
        <end position="75"/>
    </location>
</feature>
<proteinExistence type="predicted"/>
<dbReference type="EMBL" id="JBBNAE010000002">
    <property type="protein sequence ID" value="KAK9144888.1"/>
    <property type="molecule type" value="Genomic_DNA"/>
</dbReference>
<accession>A0AAP0K4D4</accession>
<keyword evidence="3" id="KW-1185">Reference proteome</keyword>
<sequence>MADKPEFSGGGSEDSQWRLDKVHNLFGKSGSMARAIRSKGSADSLRKIGKCIEVETKPATSPSPKKQRVSSSTTSRKGKDVVVVKTPFDQMGCKTKMAVRDNVRSIRLDMHVDVGRPTDLTILAHFVHILVSRSLTPRKRSHSLIFHYDLFLMWCVLKGKKIDLAYVIYHHIKSAQSHQKVPIPYGMHLTMFFKQIDKSVIQRKVHEERSDRNNVLDMKNLVMMGLVFYEITCRWVEKVPGKAQGGEGDGDKQGGNDDEDDKLSQVDHVPILVNGMEVHVIESAEEREYEQNQNFDTHFDEGKANPGGDE</sequence>
<dbReference type="Proteomes" id="UP001417504">
    <property type="component" value="Unassembled WGS sequence"/>
</dbReference>